<evidence type="ECO:0000313" key="2">
    <source>
        <dbReference type="Proteomes" id="UP001054945"/>
    </source>
</evidence>
<keyword evidence="2" id="KW-1185">Reference proteome</keyword>
<dbReference type="AlphaFoldDB" id="A0AAV4WI11"/>
<organism evidence="1 2">
    <name type="scientific">Caerostris extrusa</name>
    <name type="common">Bark spider</name>
    <name type="synonym">Caerostris bankana</name>
    <dbReference type="NCBI Taxonomy" id="172846"/>
    <lineage>
        <taxon>Eukaryota</taxon>
        <taxon>Metazoa</taxon>
        <taxon>Ecdysozoa</taxon>
        <taxon>Arthropoda</taxon>
        <taxon>Chelicerata</taxon>
        <taxon>Arachnida</taxon>
        <taxon>Araneae</taxon>
        <taxon>Araneomorphae</taxon>
        <taxon>Entelegynae</taxon>
        <taxon>Araneoidea</taxon>
        <taxon>Araneidae</taxon>
        <taxon>Caerostris</taxon>
    </lineage>
</organism>
<protein>
    <submittedName>
        <fullName evidence="1">Uncharacterized protein</fullName>
    </submittedName>
</protein>
<sequence length="144" mass="16061">MSSLECSETKALDNFEACLTSSFSPVCHRTRNQLANREIKSVSCQNDFSLVNDDSGGVFQVVKNVLLEHEVLDTVSDMLNRIPSCTPPCTIFYDASSPPAMSCTFFWTRTFLTPLDCALHLAASFMMGLLLRPCHALFFPRRGQ</sequence>
<accession>A0AAV4WI11</accession>
<comment type="caution">
    <text evidence="1">The sequence shown here is derived from an EMBL/GenBank/DDBJ whole genome shotgun (WGS) entry which is preliminary data.</text>
</comment>
<name>A0AAV4WI11_CAEEX</name>
<dbReference type="Proteomes" id="UP001054945">
    <property type="component" value="Unassembled WGS sequence"/>
</dbReference>
<proteinExistence type="predicted"/>
<evidence type="ECO:0000313" key="1">
    <source>
        <dbReference type="EMBL" id="GIY82491.1"/>
    </source>
</evidence>
<reference evidence="1 2" key="1">
    <citation type="submission" date="2021-06" db="EMBL/GenBank/DDBJ databases">
        <title>Caerostris extrusa draft genome.</title>
        <authorList>
            <person name="Kono N."/>
            <person name="Arakawa K."/>
        </authorList>
    </citation>
    <scope>NUCLEOTIDE SEQUENCE [LARGE SCALE GENOMIC DNA]</scope>
</reference>
<gene>
    <name evidence="1" type="ORF">CEXT_352161</name>
</gene>
<dbReference type="EMBL" id="BPLR01016251">
    <property type="protein sequence ID" value="GIY82491.1"/>
    <property type="molecule type" value="Genomic_DNA"/>
</dbReference>